<evidence type="ECO:0000256" key="1">
    <source>
        <dbReference type="SAM" id="MobiDB-lite"/>
    </source>
</evidence>
<organism evidence="2 3">
    <name type="scientific">Portunus trituberculatus</name>
    <name type="common">Swimming crab</name>
    <name type="synonym">Neptunus trituberculatus</name>
    <dbReference type="NCBI Taxonomy" id="210409"/>
    <lineage>
        <taxon>Eukaryota</taxon>
        <taxon>Metazoa</taxon>
        <taxon>Ecdysozoa</taxon>
        <taxon>Arthropoda</taxon>
        <taxon>Crustacea</taxon>
        <taxon>Multicrustacea</taxon>
        <taxon>Malacostraca</taxon>
        <taxon>Eumalacostraca</taxon>
        <taxon>Eucarida</taxon>
        <taxon>Decapoda</taxon>
        <taxon>Pleocyemata</taxon>
        <taxon>Brachyura</taxon>
        <taxon>Eubrachyura</taxon>
        <taxon>Portunoidea</taxon>
        <taxon>Portunidae</taxon>
        <taxon>Portuninae</taxon>
        <taxon>Portunus</taxon>
    </lineage>
</organism>
<accession>A0A5B7FN47</accession>
<keyword evidence="3" id="KW-1185">Reference proteome</keyword>
<protein>
    <submittedName>
        <fullName evidence="2">Uncharacterized protein</fullName>
    </submittedName>
</protein>
<dbReference type="AlphaFoldDB" id="A0A5B7FN47"/>
<dbReference type="Proteomes" id="UP000324222">
    <property type="component" value="Unassembled WGS sequence"/>
</dbReference>
<feature type="region of interest" description="Disordered" evidence="1">
    <location>
        <begin position="16"/>
        <end position="41"/>
    </location>
</feature>
<evidence type="ECO:0000313" key="3">
    <source>
        <dbReference type="Proteomes" id="UP000324222"/>
    </source>
</evidence>
<name>A0A5B7FN47_PORTR</name>
<comment type="caution">
    <text evidence="2">The sequence shown here is derived from an EMBL/GenBank/DDBJ whole genome shotgun (WGS) entry which is preliminary data.</text>
</comment>
<dbReference type="EMBL" id="VSRR010008563">
    <property type="protein sequence ID" value="MPC48931.1"/>
    <property type="molecule type" value="Genomic_DNA"/>
</dbReference>
<feature type="region of interest" description="Disordered" evidence="1">
    <location>
        <begin position="53"/>
        <end position="85"/>
    </location>
</feature>
<proteinExistence type="predicted"/>
<evidence type="ECO:0000313" key="2">
    <source>
        <dbReference type="EMBL" id="MPC48931.1"/>
    </source>
</evidence>
<gene>
    <name evidence="2" type="ORF">E2C01_042718</name>
</gene>
<feature type="compositionally biased region" description="Polar residues" evidence="1">
    <location>
        <begin position="63"/>
        <end position="80"/>
    </location>
</feature>
<sequence length="110" mass="12244">MTSYYNGVARKVKVMRRGGSSDSPINSWMACGGDGGGDGEERERARCMYTCTPPRARPPTIHLPTSQPANQPDPSPASHSQRGDTARHYTLSFFLRSQSKRIKLLVQKYE</sequence>
<reference evidence="2 3" key="1">
    <citation type="submission" date="2019-05" db="EMBL/GenBank/DDBJ databases">
        <title>Another draft genome of Portunus trituberculatus and its Hox gene families provides insights of decapod evolution.</title>
        <authorList>
            <person name="Jeong J.-H."/>
            <person name="Song I."/>
            <person name="Kim S."/>
            <person name="Choi T."/>
            <person name="Kim D."/>
            <person name="Ryu S."/>
            <person name="Kim W."/>
        </authorList>
    </citation>
    <scope>NUCLEOTIDE SEQUENCE [LARGE SCALE GENOMIC DNA]</scope>
    <source>
        <tissue evidence="2">Muscle</tissue>
    </source>
</reference>